<evidence type="ECO:0000259" key="9">
    <source>
        <dbReference type="Pfam" id="PF13231"/>
    </source>
</evidence>
<comment type="subcellular location">
    <subcellularLocation>
        <location evidence="1">Cell membrane</location>
        <topology evidence="1">Multi-pass membrane protein</topology>
    </subcellularLocation>
</comment>
<evidence type="ECO:0000313" key="10">
    <source>
        <dbReference type="EMBL" id="VAW31403.1"/>
    </source>
</evidence>
<keyword evidence="6 8" id="KW-1133">Transmembrane helix</keyword>
<keyword evidence="4" id="KW-0808">Transferase</keyword>
<dbReference type="GO" id="GO:0005886">
    <property type="term" value="C:plasma membrane"/>
    <property type="evidence" value="ECO:0007669"/>
    <property type="project" value="UniProtKB-SubCell"/>
</dbReference>
<keyword evidence="3" id="KW-0328">Glycosyltransferase</keyword>
<evidence type="ECO:0000256" key="1">
    <source>
        <dbReference type="ARBA" id="ARBA00004651"/>
    </source>
</evidence>
<gene>
    <name evidence="10" type="ORF">MNBD_CHLOROFLEXI01-2047</name>
</gene>
<feature type="transmembrane region" description="Helical" evidence="8">
    <location>
        <begin position="559"/>
        <end position="580"/>
    </location>
</feature>
<dbReference type="AlphaFoldDB" id="A0A3B0USY7"/>
<feature type="transmembrane region" description="Helical" evidence="8">
    <location>
        <begin position="527"/>
        <end position="547"/>
    </location>
</feature>
<evidence type="ECO:0000256" key="3">
    <source>
        <dbReference type="ARBA" id="ARBA00022676"/>
    </source>
</evidence>
<sequence>MRDSRLKWGVIFLFVLWLFYGLSAYFVVQKPFSVPQIVLLLDDPSAWLTLDFSWTAVSRSLLDVATAVWINLIAWGVGRQLLRWLKLGVMNGLETAVYSAGLGFGAVGLWVLLLGLVGWFNATAFWGTMWVGTAVALWQFFNGTRINTDFSLRPPRSLRLNLPPRNITIYLLIVLGLALTIALLPPTSWDALFYHLKGPKLYLAAGRIMSGTDIPHLNFPSLFEMLFTLAMAIRSDIAAKLLHFSFIFWLMALVTMLSQNWFGATEKKEKITSQSSVPSVAKNNWTAVLVLISMPMVLNLGAQAYNDLPLAFYQVTALAALLRWRQKEQTSWLILSGLLNGLAMGLKYTSFITPLLLAGFVVWHFWQKEKKGNQRLRRFKDFSFVVKKSIRPFLILTLATTLVALPWYLKNWAFTGNPVYPFIFGGQFWDSFRAAAYAGTGTGIGFDPVALLRLPHDLILGLNDASQDGQPGPLFLIFLPAILVYDFSKWKGGVERPFNTLLIFALAQYLFWTVGVIFSAGLWQSRLLLPAFVTLTPIIAWIFDDLARWDHPQFSLRRFTKMVIVLALAFNLVGQLLNWLPGVPLSYVVGTTSREAILTHWLGSHYTTMQALNDQLPADAVVTFLYEPRSYYCERDCRPDSILDSLAHLEYLHNDAEGIAQAWRNDGISHVLLFDTGYQFIREQQMAWISPQNDSLMDELTATHLQLIGDWDDYKLYELR</sequence>
<evidence type="ECO:0000256" key="2">
    <source>
        <dbReference type="ARBA" id="ARBA00022475"/>
    </source>
</evidence>
<feature type="transmembrane region" description="Helical" evidence="8">
    <location>
        <begin position="472"/>
        <end position="488"/>
    </location>
</feature>
<evidence type="ECO:0000256" key="4">
    <source>
        <dbReference type="ARBA" id="ARBA00022679"/>
    </source>
</evidence>
<feature type="transmembrane region" description="Helical" evidence="8">
    <location>
        <begin position="12"/>
        <end position="32"/>
    </location>
</feature>
<keyword evidence="5 8" id="KW-0812">Transmembrane</keyword>
<name>A0A3B0USY7_9ZZZZ</name>
<feature type="transmembrane region" description="Helical" evidence="8">
    <location>
        <begin position="284"/>
        <end position="301"/>
    </location>
</feature>
<dbReference type="InterPro" id="IPR050297">
    <property type="entry name" value="LipidA_mod_glycosyltrf_83"/>
</dbReference>
<feature type="transmembrane region" description="Helical" evidence="8">
    <location>
        <begin position="52"/>
        <end position="75"/>
    </location>
</feature>
<feature type="transmembrane region" description="Helical" evidence="8">
    <location>
        <begin position="96"/>
        <end position="119"/>
    </location>
</feature>
<keyword evidence="2" id="KW-1003">Cell membrane</keyword>
<dbReference type="EMBL" id="UOEU01000215">
    <property type="protein sequence ID" value="VAW31403.1"/>
    <property type="molecule type" value="Genomic_DNA"/>
</dbReference>
<evidence type="ECO:0000256" key="8">
    <source>
        <dbReference type="SAM" id="Phobius"/>
    </source>
</evidence>
<keyword evidence="7 8" id="KW-0472">Membrane</keyword>
<dbReference type="Pfam" id="PF13231">
    <property type="entry name" value="PMT_2"/>
    <property type="match status" value="1"/>
</dbReference>
<proteinExistence type="predicted"/>
<dbReference type="GO" id="GO:0008610">
    <property type="term" value="P:lipid biosynthetic process"/>
    <property type="evidence" value="ECO:0007669"/>
    <property type="project" value="UniProtKB-ARBA"/>
</dbReference>
<feature type="transmembrane region" description="Helical" evidence="8">
    <location>
        <begin position="125"/>
        <end position="146"/>
    </location>
</feature>
<dbReference type="PANTHER" id="PTHR33908:SF11">
    <property type="entry name" value="MEMBRANE PROTEIN"/>
    <property type="match status" value="1"/>
</dbReference>
<dbReference type="InterPro" id="IPR038731">
    <property type="entry name" value="RgtA/B/C-like"/>
</dbReference>
<accession>A0A3B0USY7</accession>
<organism evidence="10">
    <name type="scientific">hydrothermal vent metagenome</name>
    <dbReference type="NCBI Taxonomy" id="652676"/>
    <lineage>
        <taxon>unclassified sequences</taxon>
        <taxon>metagenomes</taxon>
        <taxon>ecological metagenomes</taxon>
    </lineage>
</organism>
<feature type="transmembrane region" description="Helical" evidence="8">
    <location>
        <begin position="345"/>
        <end position="366"/>
    </location>
</feature>
<dbReference type="GO" id="GO:0016763">
    <property type="term" value="F:pentosyltransferase activity"/>
    <property type="evidence" value="ECO:0007669"/>
    <property type="project" value="TreeGrafter"/>
</dbReference>
<evidence type="ECO:0000256" key="7">
    <source>
        <dbReference type="ARBA" id="ARBA00023136"/>
    </source>
</evidence>
<evidence type="ECO:0000256" key="5">
    <source>
        <dbReference type="ARBA" id="ARBA00022692"/>
    </source>
</evidence>
<feature type="transmembrane region" description="Helical" evidence="8">
    <location>
        <begin position="241"/>
        <end position="264"/>
    </location>
</feature>
<reference evidence="10" key="1">
    <citation type="submission" date="2018-06" db="EMBL/GenBank/DDBJ databases">
        <authorList>
            <person name="Zhirakovskaya E."/>
        </authorList>
    </citation>
    <scope>NUCLEOTIDE SEQUENCE</scope>
</reference>
<dbReference type="PANTHER" id="PTHR33908">
    <property type="entry name" value="MANNOSYLTRANSFERASE YKCB-RELATED"/>
    <property type="match status" value="1"/>
</dbReference>
<protein>
    <recommendedName>
        <fullName evidence="9">Glycosyltransferase RgtA/B/C/D-like domain-containing protein</fullName>
    </recommendedName>
</protein>
<feature type="transmembrane region" description="Helical" evidence="8">
    <location>
        <begin position="390"/>
        <end position="409"/>
    </location>
</feature>
<feature type="transmembrane region" description="Helical" evidence="8">
    <location>
        <begin position="167"/>
        <end position="184"/>
    </location>
</feature>
<feature type="transmembrane region" description="Helical" evidence="8">
    <location>
        <begin position="500"/>
        <end position="521"/>
    </location>
</feature>
<feature type="domain" description="Glycosyltransferase RgtA/B/C/D-like" evidence="9">
    <location>
        <begin position="286"/>
        <end position="365"/>
    </location>
</feature>
<evidence type="ECO:0000256" key="6">
    <source>
        <dbReference type="ARBA" id="ARBA00022989"/>
    </source>
</evidence>